<name>A0A158BI36_9BURK</name>
<dbReference type="Proteomes" id="UP000054911">
    <property type="component" value="Unassembled WGS sequence"/>
</dbReference>
<organism evidence="1 2">
    <name type="scientific">Caballeronia pedi</name>
    <dbReference type="NCBI Taxonomy" id="1777141"/>
    <lineage>
        <taxon>Bacteria</taxon>
        <taxon>Pseudomonadati</taxon>
        <taxon>Pseudomonadota</taxon>
        <taxon>Betaproteobacteria</taxon>
        <taxon>Burkholderiales</taxon>
        <taxon>Burkholderiaceae</taxon>
        <taxon>Caballeronia</taxon>
    </lineage>
</organism>
<dbReference type="AlphaFoldDB" id="A0A158BI36"/>
<evidence type="ECO:0000313" key="2">
    <source>
        <dbReference type="Proteomes" id="UP000054911"/>
    </source>
</evidence>
<sequence>MHLPRHQQMLKQATPETIKVVEEKIRQENPEAFHVETGEHETLSKRTFMDEPCHPLPMAGFCYGYQPPAKKKADGGSEAEPEAAAEIGELAVTEG</sequence>
<dbReference type="EMBL" id="FCOE02000010">
    <property type="protein sequence ID" value="SAK69703.1"/>
    <property type="molecule type" value="Genomic_DNA"/>
</dbReference>
<keyword evidence="2" id="KW-1185">Reference proteome</keyword>
<evidence type="ECO:0000313" key="1">
    <source>
        <dbReference type="EMBL" id="SAK69703.1"/>
    </source>
</evidence>
<comment type="caution">
    <text evidence="1">The sequence shown here is derived from an EMBL/GenBank/DDBJ whole genome shotgun (WGS) entry which is preliminary data.</text>
</comment>
<accession>A0A158BI36</accession>
<proteinExistence type="predicted"/>
<protein>
    <submittedName>
        <fullName evidence="1">Uncharacterized protein</fullName>
    </submittedName>
</protein>
<reference evidence="1" key="1">
    <citation type="submission" date="2016-01" db="EMBL/GenBank/DDBJ databases">
        <authorList>
            <person name="Peeters C."/>
        </authorList>
    </citation>
    <scope>NUCLEOTIDE SEQUENCE [LARGE SCALE GENOMIC DNA]</scope>
    <source>
        <strain evidence="1">LMG 29323</strain>
    </source>
</reference>
<gene>
    <name evidence="1" type="ORF">AWB80_03596</name>
</gene>